<feature type="chain" id="PRO_5023098058" evidence="13">
    <location>
        <begin position="35"/>
        <end position="792"/>
    </location>
</feature>
<dbReference type="PANTHER" id="PTHR32552">
    <property type="entry name" value="FERRICHROME IRON RECEPTOR-RELATED"/>
    <property type="match status" value="1"/>
</dbReference>
<keyword evidence="7" id="KW-0406">Ion transport</keyword>
<evidence type="ECO:0000313" key="17">
    <source>
        <dbReference type="Proteomes" id="UP000321933"/>
    </source>
</evidence>
<dbReference type="EMBL" id="VRYZ01000004">
    <property type="protein sequence ID" value="TXS91611.1"/>
    <property type="molecule type" value="Genomic_DNA"/>
</dbReference>
<keyword evidence="10 11" id="KW-0998">Cell outer membrane</keyword>
<keyword evidence="9 11" id="KW-0472">Membrane</keyword>
<evidence type="ECO:0000256" key="12">
    <source>
        <dbReference type="RuleBase" id="RU003357"/>
    </source>
</evidence>
<organism evidence="16 17">
    <name type="scientific">Parahaliea aestuarii</name>
    <dbReference type="NCBI Taxonomy" id="1852021"/>
    <lineage>
        <taxon>Bacteria</taxon>
        <taxon>Pseudomonadati</taxon>
        <taxon>Pseudomonadota</taxon>
        <taxon>Gammaproteobacteria</taxon>
        <taxon>Cellvibrionales</taxon>
        <taxon>Halieaceae</taxon>
        <taxon>Parahaliea</taxon>
    </lineage>
</organism>
<dbReference type="RefSeq" id="WP_148064243.1">
    <property type="nucleotide sequence ID" value="NZ_VRYZ01000004.1"/>
</dbReference>
<dbReference type="Gene3D" id="2.40.170.20">
    <property type="entry name" value="TonB-dependent receptor, beta-barrel domain"/>
    <property type="match status" value="1"/>
</dbReference>
<feature type="domain" description="TonB-dependent receptor plug" evidence="15">
    <location>
        <begin position="57"/>
        <end position="167"/>
    </location>
</feature>
<evidence type="ECO:0000256" key="8">
    <source>
        <dbReference type="ARBA" id="ARBA00023077"/>
    </source>
</evidence>
<keyword evidence="6" id="KW-0408">Iron</keyword>
<dbReference type="PANTHER" id="PTHR32552:SF81">
    <property type="entry name" value="TONB-DEPENDENT OUTER MEMBRANE RECEPTOR"/>
    <property type="match status" value="1"/>
</dbReference>
<dbReference type="InterPro" id="IPR036942">
    <property type="entry name" value="Beta-barrel_TonB_sf"/>
</dbReference>
<dbReference type="Pfam" id="PF00593">
    <property type="entry name" value="TonB_dep_Rec_b-barrel"/>
    <property type="match status" value="1"/>
</dbReference>
<comment type="caution">
    <text evidence="16">The sequence shown here is derived from an EMBL/GenBank/DDBJ whole genome shotgun (WGS) entry which is preliminary data.</text>
</comment>
<keyword evidence="8 12" id="KW-0798">TonB box</keyword>
<dbReference type="PROSITE" id="PS52016">
    <property type="entry name" value="TONB_DEPENDENT_REC_3"/>
    <property type="match status" value="1"/>
</dbReference>
<keyword evidence="13" id="KW-0732">Signal</keyword>
<dbReference type="GO" id="GO:0006826">
    <property type="term" value="P:iron ion transport"/>
    <property type="evidence" value="ECO:0007669"/>
    <property type="project" value="UniProtKB-KW"/>
</dbReference>
<keyword evidence="16" id="KW-0675">Receptor</keyword>
<evidence type="ECO:0000256" key="9">
    <source>
        <dbReference type="ARBA" id="ARBA00023136"/>
    </source>
</evidence>
<evidence type="ECO:0000256" key="6">
    <source>
        <dbReference type="ARBA" id="ARBA00023004"/>
    </source>
</evidence>
<keyword evidence="4" id="KW-0410">Iron transport</keyword>
<keyword evidence="3 11" id="KW-1134">Transmembrane beta strand</keyword>
<evidence type="ECO:0000313" key="16">
    <source>
        <dbReference type="EMBL" id="TXS91611.1"/>
    </source>
</evidence>
<name>A0A5C8ZWJ2_9GAMM</name>
<dbReference type="Proteomes" id="UP000321933">
    <property type="component" value="Unassembled WGS sequence"/>
</dbReference>
<protein>
    <submittedName>
        <fullName evidence="16">TonB-dependent receptor</fullName>
    </submittedName>
</protein>
<comment type="similarity">
    <text evidence="11 12">Belongs to the TonB-dependent receptor family.</text>
</comment>
<sequence>MPATPLVHSSSQRLSLAVAAALSGLLATATPALAQQKGQATVLEEVLVTAQRREQNLQRTSVSVTALGRQLLEDADLPELTSLENLVPNLNFRIGSDGGNSTMQAFIRGVGQFDFAVTTDPGVGMYIDGVFQSRTIGANLEFADIEQVQVLRGPQGTLYGKNTIGGAINIVTRRPGDEFDLDLKLSAGSYQHREVSGYLSLPLIENTLSASVAFIDRESDGWQERRGPDAGGDDMSGGRAHLLWRAGDSFDSHLVVDAVHQRQEAYPQVLAAFNPAQTFPFFFNTFVTPGDPCCTPNTDIDKSNVLNDRDVDDLDSRGASWTNTWHLESLQLQSITGYRKIESDIGRETDNDPADYNYNLNVIDTEQFSQEFLLSGLAMNDRLDWVAGLYYLSEDASQTTNLTVAGGLFEALSSLPLDVTTPTGIPYRFLATALDLSYDYNRVQDTTSYAAYFHAIYSLTEQLRLTLAARYTDEKKELDVYSVKRASQTPILAPGPTDDGACSDVVAEGPGSRYQCEQSWTEVSPKIGLEYDINDDLMAYVSVSQGFRSGAFNGRPTATNQISVADPEIITSYELGLKSQWLARRLILNGSVFFNDYEDQQFLVNRSSASLDGGLALIVDNAGSSSITGAEIELSALPTEGLTLTASLGWIDAEFDTFDSIDPATGLPQDLSGRPFADTPELTWNLMAQYDWFFSGGSSLKLLADVYYKDDVYYSNDEASESFDTLHADGFATWNAGLIYSTSDNRWQFALHGRNLGDEREIVGGFGVDAFGITNVAYTAPRRYYASVRYQL</sequence>
<keyword evidence="17" id="KW-1185">Reference proteome</keyword>
<evidence type="ECO:0000256" key="4">
    <source>
        <dbReference type="ARBA" id="ARBA00022496"/>
    </source>
</evidence>
<proteinExistence type="inferred from homology"/>
<dbReference type="GO" id="GO:0009279">
    <property type="term" value="C:cell outer membrane"/>
    <property type="evidence" value="ECO:0007669"/>
    <property type="project" value="UniProtKB-SubCell"/>
</dbReference>
<evidence type="ECO:0000256" key="7">
    <source>
        <dbReference type="ARBA" id="ARBA00023065"/>
    </source>
</evidence>
<dbReference type="Pfam" id="PF07715">
    <property type="entry name" value="Plug"/>
    <property type="match status" value="1"/>
</dbReference>
<dbReference type="AlphaFoldDB" id="A0A5C8ZWJ2"/>
<comment type="subcellular location">
    <subcellularLocation>
        <location evidence="1 11">Cell outer membrane</location>
        <topology evidence="1 11">Multi-pass membrane protein</topology>
    </subcellularLocation>
</comment>
<evidence type="ECO:0000256" key="10">
    <source>
        <dbReference type="ARBA" id="ARBA00023237"/>
    </source>
</evidence>
<evidence type="ECO:0000256" key="11">
    <source>
        <dbReference type="PROSITE-ProRule" id="PRU01360"/>
    </source>
</evidence>
<evidence type="ECO:0000256" key="3">
    <source>
        <dbReference type="ARBA" id="ARBA00022452"/>
    </source>
</evidence>
<dbReference type="InterPro" id="IPR000531">
    <property type="entry name" value="Beta-barrel_TonB"/>
</dbReference>
<gene>
    <name evidence="16" type="ORF">FVW59_10615</name>
</gene>
<dbReference type="InterPro" id="IPR012910">
    <property type="entry name" value="Plug_dom"/>
</dbReference>
<accession>A0A5C8ZWJ2</accession>
<evidence type="ECO:0000256" key="2">
    <source>
        <dbReference type="ARBA" id="ARBA00022448"/>
    </source>
</evidence>
<evidence type="ECO:0000256" key="5">
    <source>
        <dbReference type="ARBA" id="ARBA00022692"/>
    </source>
</evidence>
<keyword evidence="5 11" id="KW-0812">Transmembrane</keyword>
<dbReference type="SUPFAM" id="SSF56935">
    <property type="entry name" value="Porins"/>
    <property type="match status" value="1"/>
</dbReference>
<evidence type="ECO:0000256" key="1">
    <source>
        <dbReference type="ARBA" id="ARBA00004571"/>
    </source>
</evidence>
<keyword evidence="2 11" id="KW-0813">Transport</keyword>
<dbReference type="InterPro" id="IPR039426">
    <property type="entry name" value="TonB-dep_rcpt-like"/>
</dbReference>
<dbReference type="OrthoDB" id="7051185at2"/>
<feature type="domain" description="TonB-dependent receptor-like beta-barrel" evidence="14">
    <location>
        <begin position="276"/>
        <end position="756"/>
    </location>
</feature>
<reference evidence="16 17" key="1">
    <citation type="submission" date="2019-08" db="EMBL/GenBank/DDBJ databases">
        <title>Parahaliea maris sp. nov., isolated from the surface seawater.</title>
        <authorList>
            <person name="Liu Y."/>
        </authorList>
    </citation>
    <scope>NUCLEOTIDE SEQUENCE [LARGE SCALE GENOMIC DNA]</scope>
    <source>
        <strain evidence="16 17">S2-26</strain>
    </source>
</reference>
<feature type="signal peptide" evidence="13">
    <location>
        <begin position="1"/>
        <end position="34"/>
    </location>
</feature>
<evidence type="ECO:0000256" key="13">
    <source>
        <dbReference type="SAM" id="SignalP"/>
    </source>
</evidence>
<evidence type="ECO:0000259" key="14">
    <source>
        <dbReference type="Pfam" id="PF00593"/>
    </source>
</evidence>
<evidence type="ECO:0000259" key="15">
    <source>
        <dbReference type="Pfam" id="PF07715"/>
    </source>
</evidence>